<evidence type="ECO:0000313" key="1">
    <source>
        <dbReference type="EMBL" id="ANE49915.1"/>
    </source>
</evidence>
<dbReference type="KEGG" id="fla:SY85_04820"/>
<dbReference type="Pfam" id="PF11009">
    <property type="entry name" value="BrxC"/>
    <property type="match status" value="1"/>
</dbReference>
<accession>A0A172TS54</accession>
<dbReference type="Proteomes" id="UP000077177">
    <property type="component" value="Chromosome"/>
</dbReference>
<dbReference type="OrthoDB" id="677051at2"/>
<gene>
    <name evidence="1" type="ORF">SY85_04820</name>
</gene>
<dbReference type="Gene3D" id="3.40.30.10">
    <property type="entry name" value="Glutaredoxin"/>
    <property type="match status" value="1"/>
</dbReference>
<dbReference type="NCBIfam" id="TIGR04019">
    <property type="entry name" value="B_thiol_YtxJ"/>
    <property type="match status" value="1"/>
</dbReference>
<reference evidence="1 2" key="2">
    <citation type="journal article" date="2016" name="Int. J. Syst. Evol. Microbiol.">
        <title>Flavisolibacter tropicus sp. nov., isolated from tropical soil.</title>
        <authorList>
            <person name="Lee J.J."/>
            <person name="Kang M.S."/>
            <person name="Kim G.S."/>
            <person name="Lee C.S."/>
            <person name="Lim S."/>
            <person name="Lee J."/>
            <person name="Roh S.H."/>
            <person name="Kang H."/>
            <person name="Ha J.M."/>
            <person name="Bae S."/>
            <person name="Jung H.Y."/>
            <person name="Kim M.K."/>
        </authorList>
    </citation>
    <scope>NUCLEOTIDE SEQUENCE [LARGE SCALE GENOMIC DNA]</scope>
    <source>
        <strain evidence="1 2">LCS9</strain>
    </source>
</reference>
<dbReference type="InterPro" id="IPR022551">
    <property type="entry name" value="BrxC"/>
</dbReference>
<evidence type="ECO:0008006" key="3">
    <source>
        <dbReference type="Google" id="ProtNLM"/>
    </source>
</evidence>
<keyword evidence="2" id="KW-1185">Reference proteome</keyword>
<protein>
    <recommendedName>
        <fullName evidence="3">General stress protein</fullName>
    </recommendedName>
</protein>
<dbReference type="RefSeq" id="WP_066402061.1">
    <property type="nucleotide sequence ID" value="NZ_CP011390.1"/>
</dbReference>
<proteinExistence type="predicted"/>
<reference evidence="2" key="1">
    <citation type="submission" date="2015-01" db="EMBL/GenBank/DDBJ databases">
        <title>Flavisolibacter sp./LCS9/ whole genome sequencing.</title>
        <authorList>
            <person name="Kim M.K."/>
            <person name="Srinivasan S."/>
            <person name="Lee J.-J."/>
        </authorList>
    </citation>
    <scope>NUCLEOTIDE SEQUENCE [LARGE SCALE GENOMIC DNA]</scope>
    <source>
        <strain evidence="2">LCS9</strain>
    </source>
</reference>
<name>A0A172TS54_9BACT</name>
<evidence type="ECO:0000313" key="2">
    <source>
        <dbReference type="Proteomes" id="UP000077177"/>
    </source>
</evidence>
<dbReference type="AlphaFoldDB" id="A0A172TS54"/>
<sequence length="111" mass="12514">MSWIALTSGAQLDEIVKKSAEKTQVIFKHSTRCSISSVAQQRLQKGKLPEDIDFYYLDLLSYRGISNQVEDTFKVHHESPQVLVIKDGKCVYDESHLAISMDEIVDQAKAA</sequence>
<organism evidence="1 2">
    <name type="scientific">Flavisolibacter tropicus</name>
    <dbReference type="NCBI Taxonomy" id="1492898"/>
    <lineage>
        <taxon>Bacteria</taxon>
        <taxon>Pseudomonadati</taxon>
        <taxon>Bacteroidota</taxon>
        <taxon>Chitinophagia</taxon>
        <taxon>Chitinophagales</taxon>
        <taxon>Chitinophagaceae</taxon>
        <taxon>Flavisolibacter</taxon>
    </lineage>
</organism>
<dbReference type="EMBL" id="CP011390">
    <property type="protein sequence ID" value="ANE49915.1"/>
    <property type="molecule type" value="Genomic_DNA"/>
</dbReference>
<dbReference type="STRING" id="1492898.SY85_04820"/>